<sequence>MEKGFFKVFIPEISTKRLYIWTNVVKDYQLKLPSSMTIRDSAGREFEANFKIW</sequence>
<dbReference type="AlphaFoldDB" id="A0AAN8TMJ3"/>
<keyword evidence="5" id="KW-0539">Nucleus</keyword>
<dbReference type="Gene3D" id="2.40.330.10">
    <property type="entry name" value="DNA-binding pseudobarrel domain"/>
    <property type="match status" value="1"/>
</dbReference>
<proteinExistence type="predicted"/>
<gene>
    <name evidence="6" type="ORF">RDI58_013284</name>
</gene>
<keyword evidence="2" id="KW-0805">Transcription regulation</keyword>
<evidence type="ECO:0000256" key="4">
    <source>
        <dbReference type="ARBA" id="ARBA00023163"/>
    </source>
</evidence>
<evidence type="ECO:0000256" key="3">
    <source>
        <dbReference type="ARBA" id="ARBA00023125"/>
    </source>
</evidence>
<dbReference type="GO" id="GO:0005634">
    <property type="term" value="C:nucleus"/>
    <property type="evidence" value="ECO:0007669"/>
    <property type="project" value="UniProtKB-SubCell"/>
</dbReference>
<organism evidence="6 7">
    <name type="scientific">Solanum bulbocastanum</name>
    <name type="common">Wild potato</name>
    <dbReference type="NCBI Taxonomy" id="147425"/>
    <lineage>
        <taxon>Eukaryota</taxon>
        <taxon>Viridiplantae</taxon>
        <taxon>Streptophyta</taxon>
        <taxon>Embryophyta</taxon>
        <taxon>Tracheophyta</taxon>
        <taxon>Spermatophyta</taxon>
        <taxon>Magnoliopsida</taxon>
        <taxon>eudicotyledons</taxon>
        <taxon>Gunneridae</taxon>
        <taxon>Pentapetalae</taxon>
        <taxon>asterids</taxon>
        <taxon>lamiids</taxon>
        <taxon>Solanales</taxon>
        <taxon>Solanaceae</taxon>
        <taxon>Solanoideae</taxon>
        <taxon>Solaneae</taxon>
        <taxon>Solanum</taxon>
    </lineage>
</organism>
<evidence type="ECO:0000313" key="6">
    <source>
        <dbReference type="EMBL" id="KAK6789484.1"/>
    </source>
</evidence>
<comment type="caution">
    <text evidence="6">The sequence shown here is derived from an EMBL/GenBank/DDBJ whole genome shotgun (WGS) entry which is preliminary data.</text>
</comment>
<dbReference type="InterPro" id="IPR015300">
    <property type="entry name" value="DNA-bd_pseudobarrel_sf"/>
</dbReference>
<dbReference type="EMBL" id="JBANQN010000005">
    <property type="protein sequence ID" value="KAK6789484.1"/>
    <property type="molecule type" value="Genomic_DNA"/>
</dbReference>
<accession>A0AAN8TMJ3</accession>
<dbReference type="GO" id="GO:0003677">
    <property type="term" value="F:DNA binding"/>
    <property type="evidence" value="ECO:0007669"/>
    <property type="project" value="UniProtKB-KW"/>
</dbReference>
<dbReference type="Proteomes" id="UP001371456">
    <property type="component" value="Unassembled WGS sequence"/>
</dbReference>
<dbReference type="SUPFAM" id="SSF101936">
    <property type="entry name" value="DNA-binding pseudobarrel domain"/>
    <property type="match status" value="1"/>
</dbReference>
<reference evidence="6 7" key="1">
    <citation type="submission" date="2024-02" db="EMBL/GenBank/DDBJ databases">
        <title>de novo genome assembly of Solanum bulbocastanum strain 11H21.</title>
        <authorList>
            <person name="Hosaka A.J."/>
        </authorList>
    </citation>
    <scope>NUCLEOTIDE SEQUENCE [LARGE SCALE GENOMIC DNA]</scope>
    <source>
        <tissue evidence="6">Young leaves</tissue>
    </source>
</reference>
<name>A0AAN8TMJ3_SOLBU</name>
<evidence type="ECO:0000256" key="2">
    <source>
        <dbReference type="ARBA" id="ARBA00023015"/>
    </source>
</evidence>
<keyword evidence="3" id="KW-0238">DNA-binding</keyword>
<evidence type="ECO:0000256" key="5">
    <source>
        <dbReference type="ARBA" id="ARBA00023242"/>
    </source>
</evidence>
<keyword evidence="7" id="KW-1185">Reference proteome</keyword>
<comment type="subcellular location">
    <subcellularLocation>
        <location evidence="1">Nucleus</location>
    </subcellularLocation>
</comment>
<evidence type="ECO:0000256" key="1">
    <source>
        <dbReference type="ARBA" id="ARBA00004123"/>
    </source>
</evidence>
<protein>
    <submittedName>
        <fullName evidence="6">Uncharacterized protein</fullName>
    </submittedName>
</protein>
<keyword evidence="4" id="KW-0804">Transcription</keyword>
<evidence type="ECO:0000313" key="7">
    <source>
        <dbReference type="Proteomes" id="UP001371456"/>
    </source>
</evidence>